<keyword evidence="2 5" id="KW-1133">Transmembrane helix</keyword>
<dbReference type="GeneID" id="36520999"/>
<keyword evidence="3 5" id="KW-0472">Membrane</keyword>
<evidence type="ECO:0000313" key="6">
    <source>
        <dbReference type="EMBL" id="PLB35100.1"/>
    </source>
</evidence>
<feature type="compositionally biased region" description="Polar residues" evidence="4">
    <location>
        <begin position="117"/>
        <end position="126"/>
    </location>
</feature>
<gene>
    <name evidence="6" type="ORF">BDW47DRAFT_110942</name>
</gene>
<dbReference type="STRING" id="41067.A0A2I2F380"/>
<feature type="transmembrane region" description="Helical" evidence="5">
    <location>
        <begin position="214"/>
        <end position="239"/>
    </location>
</feature>
<evidence type="ECO:0000313" key="7">
    <source>
        <dbReference type="Proteomes" id="UP000234585"/>
    </source>
</evidence>
<feature type="compositionally biased region" description="Low complexity" evidence="4">
    <location>
        <begin position="147"/>
        <end position="178"/>
    </location>
</feature>
<organism evidence="6 7">
    <name type="scientific">Aspergillus candidus</name>
    <dbReference type="NCBI Taxonomy" id="41067"/>
    <lineage>
        <taxon>Eukaryota</taxon>
        <taxon>Fungi</taxon>
        <taxon>Dikarya</taxon>
        <taxon>Ascomycota</taxon>
        <taxon>Pezizomycotina</taxon>
        <taxon>Eurotiomycetes</taxon>
        <taxon>Eurotiomycetidae</taxon>
        <taxon>Eurotiales</taxon>
        <taxon>Aspergillaceae</taxon>
        <taxon>Aspergillus</taxon>
        <taxon>Aspergillus subgen. Circumdati</taxon>
    </lineage>
</organism>
<dbReference type="EMBL" id="KZ559167">
    <property type="protein sequence ID" value="PLB35100.1"/>
    <property type="molecule type" value="Genomic_DNA"/>
</dbReference>
<protein>
    <recommendedName>
        <fullName evidence="8">GET complex, subunit GET2</fullName>
    </recommendedName>
</protein>
<dbReference type="AlphaFoldDB" id="A0A2I2F380"/>
<dbReference type="RefSeq" id="XP_024669112.1">
    <property type="nucleotide sequence ID" value="XM_024813839.1"/>
</dbReference>
<keyword evidence="7" id="KW-1185">Reference proteome</keyword>
<feature type="region of interest" description="Disordered" evidence="4">
    <location>
        <begin position="1"/>
        <end position="182"/>
    </location>
</feature>
<evidence type="ECO:0008006" key="8">
    <source>
        <dbReference type="Google" id="ProtNLM"/>
    </source>
</evidence>
<evidence type="ECO:0000256" key="5">
    <source>
        <dbReference type="SAM" id="Phobius"/>
    </source>
</evidence>
<feature type="compositionally biased region" description="Polar residues" evidence="4">
    <location>
        <begin position="37"/>
        <end position="50"/>
    </location>
</feature>
<feature type="compositionally biased region" description="Basic and acidic residues" evidence="4">
    <location>
        <begin position="93"/>
        <end position="104"/>
    </location>
</feature>
<keyword evidence="1 5" id="KW-0812">Transmembrane</keyword>
<evidence type="ECO:0000256" key="2">
    <source>
        <dbReference type="ARBA" id="ARBA00022989"/>
    </source>
</evidence>
<evidence type="ECO:0000256" key="1">
    <source>
        <dbReference type="ARBA" id="ARBA00022692"/>
    </source>
</evidence>
<dbReference type="InterPro" id="IPR028143">
    <property type="entry name" value="Get2/sif1"/>
</dbReference>
<feature type="transmembrane region" description="Helical" evidence="5">
    <location>
        <begin position="251"/>
        <end position="269"/>
    </location>
</feature>
<feature type="compositionally biased region" description="Basic and acidic residues" evidence="4">
    <location>
        <begin position="20"/>
        <end position="36"/>
    </location>
</feature>
<evidence type="ECO:0000256" key="3">
    <source>
        <dbReference type="ARBA" id="ARBA00023136"/>
    </source>
</evidence>
<dbReference type="PANTHER" id="PTHR28263:SF1">
    <property type="entry name" value="GOLGI TO ER TRAFFIC PROTEIN 2"/>
    <property type="match status" value="1"/>
</dbReference>
<feature type="compositionally biased region" description="Pro residues" evidence="4">
    <location>
        <begin position="55"/>
        <end position="82"/>
    </location>
</feature>
<dbReference type="GO" id="GO:0006890">
    <property type="term" value="P:retrograde vesicle-mediated transport, Golgi to endoplasmic reticulum"/>
    <property type="evidence" value="ECO:0007669"/>
    <property type="project" value="TreeGrafter"/>
</dbReference>
<dbReference type="PANTHER" id="PTHR28263">
    <property type="entry name" value="GOLGI TO ER TRAFFIC PROTEIN 2"/>
    <property type="match status" value="1"/>
</dbReference>
<evidence type="ECO:0000256" key="4">
    <source>
        <dbReference type="SAM" id="MobiDB-lite"/>
    </source>
</evidence>
<dbReference type="Proteomes" id="UP000234585">
    <property type="component" value="Unassembled WGS sequence"/>
</dbReference>
<reference evidence="6 7" key="1">
    <citation type="submission" date="2017-12" db="EMBL/GenBank/DDBJ databases">
        <authorList>
            <consortium name="DOE Joint Genome Institute"/>
            <person name="Haridas S."/>
            <person name="Kjaerbolling I."/>
            <person name="Vesth T.C."/>
            <person name="Frisvad J.C."/>
            <person name="Nybo J.L."/>
            <person name="Theobald S."/>
            <person name="Kuo A."/>
            <person name="Bowyer P."/>
            <person name="Matsuda Y."/>
            <person name="Mondo S."/>
            <person name="Lyhne E.K."/>
            <person name="Kogle M.E."/>
            <person name="Clum A."/>
            <person name="Lipzen A."/>
            <person name="Salamov A."/>
            <person name="Ngan C.Y."/>
            <person name="Daum C."/>
            <person name="Chiniquy J."/>
            <person name="Barry K."/>
            <person name="LaButti K."/>
            <person name="Simmons B.A."/>
            <person name="Magnuson J.K."/>
            <person name="Mortensen U.H."/>
            <person name="Larsen T.O."/>
            <person name="Grigoriev I.V."/>
            <person name="Baker S.E."/>
            <person name="Andersen M.R."/>
            <person name="Nordberg H.P."/>
            <person name="Cantor M.N."/>
            <person name="Hua S.X."/>
        </authorList>
    </citation>
    <scope>NUCLEOTIDE SEQUENCE [LARGE SCALE GENOMIC DNA]</scope>
    <source>
        <strain evidence="6 7">CBS 102.13</strain>
    </source>
</reference>
<dbReference type="Pfam" id="PF08690">
    <property type="entry name" value="GET2"/>
    <property type="match status" value="1"/>
</dbReference>
<name>A0A2I2F380_ASPCN</name>
<accession>A0A2I2F380</accession>
<sequence>MSSPPVEESPAQRSARLRRERREAKIRDGGAARLDKITNSSGRTPQSVYQETAPAPSPSPSPQPPAAISSPSPPPMQFPPAPTATDSHYNRPSPEDLRAQEEMLRALLRQPAPSPGPQGNDTSNNPPANPFGAGGEDDPTMKLLSSLMGGLPGNMPGNMPGGEQPPNAPANAGGPSPGDLASALGLPPFVSSMLGAATRQQTDSEKKQIWAWKVAHVLFAFAVGAYLLFVVGTSIATFGSGPPPPATAQSPFLYFTTGEMVLSGARVMMKGRNGGAGGLALGVQLFRDVLRDGSIVVFLLGMGAWWHQEWVGV</sequence>
<proteinExistence type="predicted"/>
<dbReference type="OrthoDB" id="5393181at2759"/>